<evidence type="ECO:0000313" key="2">
    <source>
        <dbReference type="EMBL" id="MBW73758.1"/>
    </source>
</evidence>
<protein>
    <submittedName>
        <fullName evidence="2">Putative secreted protein</fullName>
    </submittedName>
</protein>
<proteinExistence type="predicted"/>
<evidence type="ECO:0000256" key="1">
    <source>
        <dbReference type="SAM" id="SignalP"/>
    </source>
</evidence>
<organism evidence="2">
    <name type="scientific">Anopheles darlingi</name>
    <name type="common">Mosquito</name>
    <dbReference type="NCBI Taxonomy" id="43151"/>
    <lineage>
        <taxon>Eukaryota</taxon>
        <taxon>Metazoa</taxon>
        <taxon>Ecdysozoa</taxon>
        <taxon>Arthropoda</taxon>
        <taxon>Hexapoda</taxon>
        <taxon>Insecta</taxon>
        <taxon>Pterygota</taxon>
        <taxon>Neoptera</taxon>
        <taxon>Endopterygota</taxon>
        <taxon>Diptera</taxon>
        <taxon>Nematocera</taxon>
        <taxon>Culicoidea</taxon>
        <taxon>Culicidae</taxon>
        <taxon>Anophelinae</taxon>
        <taxon>Anopheles</taxon>
    </lineage>
</organism>
<name>A0A2M4D9M4_ANODA</name>
<sequence length="86" mass="9996">MFFVLMFFFVCCLFTIRKRTPFNSAALLGLLRFSDALYVTVHCVYWHEKINIHHSQWQKWNDGLGYIASGAILLTTLNGYFSVRVG</sequence>
<dbReference type="EMBL" id="GGFL01009580">
    <property type="protein sequence ID" value="MBW73758.1"/>
    <property type="molecule type" value="Transcribed_RNA"/>
</dbReference>
<keyword evidence="1" id="KW-0732">Signal</keyword>
<dbReference type="AlphaFoldDB" id="A0A2M4D9M4"/>
<reference evidence="2" key="1">
    <citation type="submission" date="2018-01" db="EMBL/GenBank/DDBJ databases">
        <title>An insight into the sialome of Amazonian anophelines.</title>
        <authorList>
            <person name="Ribeiro J.M."/>
            <person name="Scarpassa V."/>
            <person name="Calvo E."/>
        </authorList>
    </citation>
    <scope>NUCLEOTIDE SEQUENCE</scope>
</reference>
<feature type="chain" id="PRO_5014831185" evidence="1">
    <location>
        <begin position="37"/>
        <end position="86"/>
    </location>
</feature>
<feature type="signal peptide" evidence="1">
    <location>
        <begin position="1"/>
        <end position="36"/>
    </location>
</feature>
<accession>A0A2M4D9M4</accession>